<dbReference type="EMBL" id="VMRY01000060">
    <property type="protein sequence ID" value="TVT53178.1"/>
    <property type="molecule type" value="Genomic_DNA"/>
</dbReference>
<keyword evidence="3" id="KW-1133">Transmembrane helix</keyword>
<feature type="transmembrane region" description="Helical" evidence="3">
    <location>
        <begin position="28"/>
        <end position="48"/>
    </location>
</feature>
<evidence type="ECO:0000259" key="4">
    <source>
        <dbReference type="Pfam" id="PF05433"/>
    </source>
</evidence>
<evidence type="ECO:0000313" key="5">
    <source>
        <dbReference type="EMBL" id="TVT53178.1"/>
    </source>
</evidence>
<dbReference type="GO" id="GO:0019867">
    <property type="term" value="C:outer membrane"/>
    <property type="evidence" value="ECO:0007669"/>
    <property type="project" value="InterPro"/>
</dbReference>
<sequence>MIENPTQILSCVCQSSFRAGGFMKTHQLILGIFIVATTLLSGCANTGYQPVSSSSSSNAYSTTQFGVVDGIESVPGDNGGIAGTGVGAGTIIGGVIGGVLGHQVGGGTGKDIATAAGVVGGAVVGHELDKRNQQKTDSYNIRVRLNNGGTQTINVDSANDLRIGDRVRIDNGQISRY</sequence>
<dbReference type="Proteomes" id="UP000317355">
    <property type="component" value="Unassembled WGS sequence"/>
</dbReference>
<dbReference type="PANTHER" id="PTHR35603">
    <property type="match status" value="1"/>
</dbReference>
<name>A0A558CWM7_9GAMM</name>
<comment type="subcellular location">
    <subcellularLocation>
        <location evidence="1">Membrane</location>
    </subcellularLocation>
</comment>
<evidence type="ECO:0000313" key="6">
    <source>
        <dbReference type="Proteomes" id="UP000317355"/>
    </source>
</evidence>
<organism evidence="5 6">
    <name type="scientific">Sedimenticola thiotaurini</name>
    <dbReference type="NCBI Taxonomy" id="1543721"/>
    <lineage>
        <taxon>Bacteria</taxon>
        <taxon>Pseudomonadati</taxon>
        <taxon>Pseudomonadota</taxon>
        <taxon>Gammaproteobacteria</taxon>
        <taxon>Chromatiales</taxon>
        <taxon>Sedimenticolaceae</taxon>
        <taxon>Sedimenticola</taxon>
    </lineage>
</organism>
<comment type="caution">
    <text evidence="5">The sequence shown here is derived from an EMBL/GenBank/DDBJ whole genome shotgun (WGS) entry which is preliminary data.</text>
</comment>
<dbReference type="Pfam" id="PF05433">
    <property type="entry name" value="Rick_17kDa_Anti"/>
    <property type="match status" value="1"/>
</dbReference>
<evidence type="ECO:0000256" key="3">
    <source>
        <dbReference type="SAM" id="Phobius"/>
    </source>
</evidence>
<reference evidence="5 6" key="1">
    <citation type="submission" date="2019-07" db="EMBL/GenBank/DDBJ databases">
        <title>The pathways for chlorine oxyanion respiration interact through the shared metabolite chlorate.</title>
        <authorList>
            <person name="Barnum T.P."/>
            <person name="Cheng Y."/>
            <person name="Hill K.A."/>
            <person name="Lucas L.N."/>
            <person name="Carlson H.K."/>
            <person name="Coates J.D."/>
        </authorList>
    </citation>
    <scope>NUCLEOTIDE SEQUENCE [LARGE SCALE GENOMIC DNA]</scope>
    <source>
        <strain evidence="5">BK-3</strain>
    </source>
</reference>
<feature type="domain" description="Glycine zipper 2TM" evidence="4">
    <location>
        <begin position="88"/>
        <end position="127"/>
    </location>
</feature>
<gene>
    <name evidence="5" type="ORF">FHK82_12380</name>
</gene>
<proteinExistence type="predicted"/>
<dbReference type="InterPro" id="IPR008816">
    <property type="entry name" value="Gly_zipper_2TM_dom"/>
</dbReference>
<keyword evidence="3" id="KW-0812">Transmembrane</keyword>
<keyword evidence="2 3" id="KW-0472">Membrane</keyword>
<dbReference type="PANTHER" id="PTHR35603:SF2">
    <property type="entry name" value="OUTER MEMBRANE LIPOPROTEIN"/>
    <property type="match status" value="1"/>
</dbReference>
<dbReference type="InterPro" id="IPR051407">
    <property type="entry name" value="Bact_OM_lipoprot/Surf_antigen"/>
</dbReference>
<accession>A0A558CWM7</accession>
<evidence type="ECO:0000256" key="2">
    <source>
        <dbReference type="ARBA" id="ARBA00023136"/>
    </source>
</evidence>
<protein>
    <submittedName>
        <fullName evidence="5">Glycine zipper 2TM domain-containing protein</fullName>
    </submittedName>
</protein>
<evidence type="ECO:0000256" key="1">
    <source>
        <dbReference type="ARBA" id="ARBA00004370"/>
    </source>
</evidence>
<dbReference type="AlphaFoldDB" id="A0A558CWM7"/>